<dbReference type="InterPro" id="IPR017926">
    <property type="entry name" value="GATASE"/>
</dbReference>
<comment type="subcellular location">
    <subcellularLocation>
        <location evidence="1">Cytoplasm</location>
        <location evidence="1">Cytosol</location>
    </subcellularLocation>
</comment>
<dbReference type="GO" id="GO:0019760">
    <property type="term" value="P:glucosinolate metabolic process"/>
    <property type="evidence" value="ECO:0007669"/>
    <property type="project" value="UniProtKB-ARBA"/>
</dbReference>
<feature type="domain" description="Glutamine amidotransferase" evidence="6">
    <location>
        <begin position="53"/>
        <end position="192"/>
    </location>
</feature>
<protein>
    <recommendedName>
        <fullName evidence="6">Glutamine amidotransferase domain-containing protein</fullName>
    </recommendedName>
</protein>
<reference evidence="7" key="1">
    <citation type="submission" date="2018-02" db="EMBL/GenBank/DDBJ databases">
        <title>Rhizophora mucronata_Transcriptome.</title>
        <authorList>
            <person name="Meera S.P."/>
            <person name="Sreeshan A."/>
            <person name="Augustine A."/>
        </authorList>
    </citation>
    <scope>NUCLEOTIDE SEQUENCE</scope>
    <source>
        <tissue evidence="7">Leaf</tissue>
    </source>
</reference>
<dbReference type="Pfam" id="PF00117">
    <property type="entry name" value="GATase"/>
    <property type="match status" value="1"/>
</dbReference>
<comment type="pathway">
    <text evidence="2">Secondary metabolite biosynthesis.</text>
</comment>
<dbReference type="EMBL" id="GGEC01022722">
    <property type="protein sequence ID" value="MBX03206.1"/>
    <property type="molecule type" value="Transcribed_RNA"/>
</dbReference>
<dbReference type="GO" id="GO:0008233">
    <property type="term" value="F:peptidase activity"/>
    <property type="evidence" value="ECO:0007669"/>
    <property type="project" value="UniProtKB-ARBA"/>
</dbReference>
<dbReference type="PANTHER" id="PTHR42695:SF13">
    <property type="entry name" value="GLUTAMINE AMIDOTRANSFERASE CLASS-I FAMILY PROTEIN, EXPRESSED"/>
    <property type="match status" value="1"/>
</dbReference>
<proteinExistence type="inferred from homology"/>
<name>A0A2P2KBW1_RHIMU</name>
<evidence type="ECO:0000259" key="6">
    <source>
        <dbReference type="Pfam" id="PF00117"/>
    </source>
</evidence>
<keyword evidence="5" id="KW-0378">Hydrolase</keyword>
<dbReference type="InterPro" id="IPR044992">
    <property type="entry name" value="ChyE-like"/>
</dbReference>
<keyword evidence="4" id="KW-0963">Cytoplasm</keyword>
<dbReference type="SUPFAM" id="SSF52317">
    <property type="entry name" value="Class I glutamine amidotransferase-like"/>
    <property type="match status" value="1"/>
</dbReference>
<dbReference type="PROSITE" id="PS51273">
    <property type="entry name" value="GATASE_TYPE_1"/>
    <property type="match status" value="1"/>
</dbReference>
<evidence type="ECO:0000256" key="4">
    <source>
        <dbReference type="ARBA" id="ARBA00022490"/>
    </source>
</evidence>
<evidence type="ECO:0000256" key="3">
    <source>
        <dbReference type="ARBA" id="ARBA00011083"/>
    </source>
</evidence>
<sequence>MGTGRYAVLLCAQESEYVKKQYGGYFGVFKGMLENEGETWDAYRVAAGEFPDEAEIHGYDGFVITGSCNDAHSDDPWILKLVELLKTLDKMDKRILGFCFGHQILCRALGGETGRARGWDIGVTNVKLSPSASRLFSSLNLPTVLSVIECHQDEIMKLPSRAEAIASSDKTRVEVFKCGDHIMGIQGHPEYNKDIVLHLIDRLVKWNLITESFADEVKANLAEQEPDARAWKQLCVSFLKGKYPFTNKNKKQIKKV</sequence>
<dbReference type="GO" id="GO:0005829">
    <property type="term" value="C:cytosol"/>
    <property type="evidence" value="ECO:0007669"/>
    <property type="project" value="UniProtKB-SubCell"/>
</dbReference>
<dbReference type="CDD" id="cd01741">
    <property type="entry name" value="GATase1_1"/>
    <property type="match status" value="1"/>
</dbReference>
<evidence type="ECO:0000256" key="1">
    <source>
        <dbReference type="ARBA" id="ARBA00004514"/>
    </source>
</evidence>
<accession>A0A2P2KBW1</accession>
<evidence type="ECO:0000256" key="5">
    <source>
        <dbReference type="ARBA" id="ARBA00022801"/>
    </source>
</evidence>
<dbReference type="FunFam" id="3.40.50.880:FF:000040">
    <property type="entry name" value="Gamma-glutamyl peptidase 5"/>
    <property type="match status" value="1"/>
</dbReference>
<organism evidence="7">
    <name type="scientific">Rhizophora mucronata</name>
    <name type="common">Asiatic mangrove</name>
    <dbReference type="NCBI Taxonomy" id="61149"/>
    <lineage>
        <taxon>Eukaryota</taxon>
        <taxon>Viridiplantae</taxon>
        <taxon>Streptophyta</taxon>
        <taxon>Embryophyta</taxon>
        <taxon>Tracheophyta</taxon>
        <taxon>Spermatophyta</taxon>
        <taxon>Magnoliopsida</taxon>
        <taxon>eudicotyledons</taxon>
        <taxon>Gunneridae</taxon>
        <taxon>Pentapetalae</taxon>
        <taxon>rosids</taxon>
        <taxon>fabids</taxon>
        <taxon>Malpighiales</taxon>
        <taxon>Rhizophoraceae</taxon>
        <taxon>Rhizophora</taxon>
    </lineage>
</organism>
<evidence type="ECO:0000313" key="7">
    <source>
        <dbReference type="EMBL" id="MBX03206.1"/>
    </source>
</evidence>
<dbReference type="AlphaFoldDB" id="A0A2P2KBW1"/>
<dbReference type="Gene3D" id="3.40.50.880">
    <property type="match status" value="1"/>
</dbReference>
<dbReference type="PANTHER" id="PTHR42695">
    <property type="entry name" value="GLUTAMINE AMIDOTRANSFERASE YLR126C-RELATED"/>
    <property type="match status" value="1"/>
</dbReference>
<evidence type="ECO:0000256" key="2">
    <source>
        <dbReference type="ARBA" id="ARBA00005179"/>
    </source>
</evidence>
<dbReference type="InterPro" id="IPR029062">
    <property type="entry name" value="Class_I_gatase-like"/>
</dbReference>
<comment type="similarity">
    <text evidence="3">Belongs to the peptidase C26 family.</text>
</comment>